<dbReference type="InterPro" id="IPR009004">
    <property type="entry name" value="Transposase_Mu_C"/>
</dbReference>
<dbReference type="Gene3D" id="2.30.30.130">
    <property type="entry name" value="Transposase, Mu, C-terminal"/>
    <property type="match status" value="1"/>
</dbReference>
<evidence type="ECO:0000313" key="2">
    <source>
        <dbReference type="EMBL" id="AUG53906.1"/>
    </source>
</evidence>
<dbReference type="InterPro" id="IPR012337">
    <property type="entry name" value="RNaseH-like_sf"/>
</dbReference>
<dbReference type="SUPFAM" id="SSF53098">
    <property type="entry name" value="Ribonuclease H-like"/>
    <property type="match status" value="1"/>
</dbReference>
<dbReference type="EMBL" id="CP024199">
    <property type="protein sequence ID" value="AUG53906.1"/>
    <property type="molecule type" value="Genomic_DNA"/>
</dbReference>
<accession>A0ABN5FFM2</accession>
<dbReference type="SUPFAM" id="SSF50610">
    <property type="entry name" value="mu transposase, C-terminal domain"/>
    <property type="match status" value="1"/>
</dbReference>
<gene>
    <name evidence="2" type="ORF">CSC3H3_15175</name>
</gene>
<dbReference type="RefSeq" id="WP_101285372.1">
    <property type="nucleotide sequence ID" value="NZ_CP024199.1"/>
</dbReference>
<dbReference type="InterPro" id="IPR036397">
    <property type="entry name" value="RNaseH_sf"/>
</dbReference>
<dbReference type="Gene3D" id="3.30.420.10">
    <property type="entry name" value="Ribonuclease H-like superfamily/Ribonuclease H"/>
    <property type="match status" value="1"/>
</dbReference>
<dbReference type="Gene3D" id="1.10.10.10">
    <property type="entry name" value="Winged helix-like DNA-binding domain superfamily/Winged helix DNA-binding domain"/>
    <property type="match status" value="1"/>
</dbReference>
<dbReference type="InterPro" id="IPR015126">
    <property type="entry name" value="Mu_I-gamma"/>
</dbReference>
<sequence length="649" mass="74347">MQEWYSPAEIASLNLPGIPETVRGVNILVQKHGWRDAITVNGSELARKRKASGGGWEYYWTLFPISAQKELQRREIARKKKENMARGERGVTENRVDWEWFESLPEERRKKARDRFAILEAVCALQRGALSKDQAVYIVAAQQNVGVSTVYNWFKMVEGLDRKDWLPALCPRHTGRTKTVPCDPMAWEFLKADFLRLSKPPFTACYLRLERAAKEHGWSIPAARTLERRLMSEIPEPVRVLLREGSEKLKMMYPPQVRDRTEFHAMEAVNIDGHNWDVFVKFPDGEVTRPMMIAIQDLYSNKCVAWRVDKSENSDLVRLAFGDLFRDYGIPDHCWLDNGRGFAAKCITGGTPNRFRFKVKPEEPSGILTALGVNIHWTTPYSGQSKPIERMFRDFCDHIAKHPAFQGAYTGNSPMAKPEDYASRAIPLDEFLKVVGEGIRQHNARPKRNTRVCGRIRSFDQAFEESYANSVIRKAAPEQLRMCLLAAEQIRTDKRSGRIELMGNTYWSDCLHEHIGKPIMVRFDPDFLHESVFAYRLDGSFIGEVELWEASGFADRNAARAHNRKRRAFINLTRKAAEIERTLSIDEYMQLLPDLEETTPSPQPAAVRMVTGNLARQAEAAPVSNQDLQEEFSRNFRAGLQILQGGREE</sequence>
<organism evidence="2 3">
    <name type="scientific">Thalassospira marina</name>
    <dbReference type="NCBI Taxonomy" id="2048283"/>
    <lineage>
        <taxon>Bacteria</taxon>
        <taxon>Pseudomonadati</taxon>
        <taxon>Pseudomonadota</taxon>
        <taxon>Alphaproteobacteria</taxon>
        <taxon>Rhodospirillales</taxon>
        <taxon>Thalassospiraceae</taxon>
        <taxon>Thalassospira</taxon>
    </lineage>
</organism>
<feature type="domain" description="HTH Mu-type" evidence="1">
    <location>
        <begin position="3"/>
        <end position="79"/>
    </location>
</feature>
<dbReference type="InterPro" id="IPR003314">
    <property type="entry name" value="Mu-type_HTH"/>
</dbReference>
<dbReference type="InterPro" id="IPR015378">
    <property type="entry name" value="Transposase-like_Mu_C"/>
</dbReference>
<dbReference type="Gene3D" id="1.10.10.60">
    <property type="entry name" value="Homeodomain-like"/>
    <property type="match status" value="2"/>
</dbReference>
<proteinExistence type="predicted"/>
<dbReference type="Gene3D" id="6.10.250.2550">
    <property type="match status" value="1"/>
</dbReference>
<evidence type="ECO:0000259" key="1">
    <source>
        <dbReference type="PROSITE" id="PS51702"/>
    </source>
</evidence>
<dbReference type="Pfam" id="PF09039">
    <property type="entry name" value="HTH_Tnp_Mu_2"/>
    <property type="match status" value="1"/>
</dbReference>
<dbReference type="InterPro" id="IPR009057">
    <property type="entry name" value="Homeodomain-like_sf"/>
</dbReference>
<dbReference type="Pfam" id="PF09299">
    <property type="entry name" value="Mu-transpos_C"/>
    <property type="match status" value="1"/>
</dbReference>
<dbReference type="Pfam" id="PF02914">
    <property type="entry name" value="DDE_2"/>
    <property type="match status" value="1"/>
</dbReference>
<reference evidence="2 3" key="1">
    <citation type="submission" date="2017-10" db="EMBL/GenBank/DDBJ databases">
        <title>Biodiversity and function of Thalassospira species in the particle-attached aromatic-hydrocarbon-degrading consortia from the surface seawater of the China South Sea.</title>
        <authorList>
            <person name="Dong C."/>
            <person name="Liu R."/>
            <person name="Shao Z."/>
        </authorList>
    </citation>
    <scope>NUCLEOTIDE SEQUENCE [LARGE SCALE GENOMIC DNA]</scope>
    <source>
        <strain evidence="2 3">CSC3H3</strain>
    </source>
</reference>
<protein>
    <recommendedName>
        <fullName evidence="1">HTH Mu-type domain-containing protein</fullName>
    </recommendedName>
</protein>
<keyword evidence="3" id="KW-1185">Reference proteome</keyword>
<dbReference type="InterPro" id="IPR009061">
    <property type="entry name" value="DNA-bd_dom_put_sf"/>
</dbReference>
<dbReference type="PROSITE" id="PS51702">
    <property type="entry name" value="HTH_MU"/>
    <property type="match status" value="1"/>
</dbReference>
<dbReference type="SUPFAM" id="SSF46955">
    <property type="entry name" value="Putative DNA-binding domain"/>
    <property type="match status" value="1"/>
</dbReference>
<evidence type="ECO:0000313" key="3">
    <source>
        <dbReference type="Proteomes" id="UP000233458"/>
    </source>
</evidence>
<dbReference type="SUPFAM" id="SSF46689">
    <property type="entry name" value="Homeodomain-like"/>
    <property type="match status" value="2"/>
</dbReference>
<name>A0ABN5FFM2_9PROT</name>
<dbReference type="InterPro" id="IPR036388">
    <property type="entry name" value="WH-like_DNA-bd_sf"/>
</dbReference>
<dbReference type="InterPro" id="IPR004189">
    <property type="entry name" value="Phage_Mu_transposase"/>
</dbReference>
<dbReference type="Proteomes" id="UP000233458">
    <property type="component" value="Chromosome"/>
</dbReference>